<name>A0ABC8V4U7_9AQUA</name>
<evidence type="ECO:0000313" key="4">
    <source>
        <dbReference type="Proteomes" id="UP001642360"/>
    </source>
</evidence>
<dbReference type="PROSITE" id="PS50222">
    <property type="entry name" value="EF_HAND_2"/>
    <property type="match status" value="1"/>
</dbReference>
<accession>A0ABC8V4U7</accession>
<comment type="caution">
    <text evidence="3">The sequence shown here is derived from an EMBL/GenBank/DDBJ whole genome shotgun (WGS) entry which is preliminary data.</text>
</comment>
<dbReference type="AlphaFoldDB" id="A0ABC8V4U7"/>
<keyword evidence="1" id="KW-0106">Calcium</keyword>
<proteinExistence type="predicted"/>
<evidence type="ECO:0000256" key="1">
    <source>
        <dbReference type="ARBA" id="ARBA00022837"/>
    </source>
</evidence>
<dbReference type="Pfam" id="PF13833">
    <property type="entry name" value="EF-hand_8"/>
    <property type="match status" value="1"/>
</dbReference>
<dbReference type="SUPFAM" id="SSF47473">
    <property type="entry name" value="EF-hand"/>
    <property type="match status" value="1"/>
</dbReference>
<gene>
    <name evidence="3" type="ORF">ILEXP_LOCUS59082</name>
</gene>
<organism evidence="3 4">
    <name type="scientific">Ilex paraguariensis</name>
    <name type="common">yerba mate</name>
    <dbReference type="NCBI Taxonomy" id="185542"/>
    <lineage>
        <taxon>Eukaryota</taxon>
        <taxon>Viridiplantae</taxon>
        <taxon>Streptophyta</taxon>
        <taxon>Embryophyta</taxon>
        <taxon>Tracheophyta</taxon>
        <taxon>Spermatophyta</taxon>
        <taxon>Magnoliopsida</taxon>
        <taxon>eudicotyledons</taxon>
        <taxon>Gunneridae</taxon>
        <taxon>Pentapetalae</taxon>
        <taxon>asterids</taxon>
        <taxon>campanulids</taxon>
        <taxon>Aquifoliales</taxon>
        <taxon>Aquifoliaceae</taxon>
        <taxon>Ilex</taxon>
    </lineage>
</organism>
<dbReference type="Gene3D" id="1.10.238.10">
    <property type="entry name" value="EF-hand"/>
    <property type="match status" value="1"/>
</dbReference>
<dbReference type="PROSITE" id="PS00018">
    <property type="entry name" value="EF_HAND_1"/>
    <property type="match status" value="1"/>
</dbReference>
<keyword evidence="4" id="KW-1185">Reference proteome</keyword>
<evidence type="ECO:0000259" key="2">
    <source>
        <dbReference type="PROSITE" id="PS50222"/>
    </source>
</evidence>
<dbReference type="EMBL" id="CAUOFW020010446">
    <property type="protein sequence ID" value="CAK9188398.1"/>
    <property type="molecule type" value="Genomic_DNA"/>
</dbReference>
<dbReference type="InterPro" id="IPR018247">
    <property type="entry name" value="EF_Hand_1_Ca_BS"/>
</dbReference>
<feature type="domain" description="EF-hand" evidence="2">
    <location>
        <begin position="22"/>
        <end position="57"/>
    </location>
</feature>
<dbReference type="Proteomes" id="UP001642360">
    <property type="component" value="Unassembled WGS sequence"/>
</dbReference>
<dbReference type="InterPro" id="IPR011992">
    <property type="entry name" value="EF-hand-dom_pair"/>
</dbReference>
<sequence>MGKGSITLRDLQRVAAAHDFTWTNKEIADMIYCFDSDGDGKLSLDDFRTIVDRCNMVQKTETTIVTSKA</sequence>
<evidence type="ECO:0000313" key="3">
    <source>
        <dbReference type="EMBL" id="CAK9188398.1"/>
    </source>
</evidence>
<dbReference type="InterPro" id="IPR002048">
    <property type="entry name" value="EF_hand_dom"/>
</dbReference>
<protein>
    <recommendedName>
        <fullName evidence="2">EF-hand domain-containing protein</fullName>
    </recommendedName>
</protein>
<reference evidence="3 4" key="1">
    <citation type="submission" date="2024-02" db="EMBL/GenBank/DDBJ databases">
        <authorList>
            <person name="Vignale AGUSTIN F."/>
            <person name="Sosa J E."/>
            <person name="Modenutti C."/>
        </authorList>
    </citation>
    <scope>NUCLEOTIDE SEQUENCE [LARGE SCALE GENOMIC DNA]</scope>
</reference>